<dbReference type="KEGG" id="trc:DYE49_03225"/>
<dbReference type="InterPro" id="IPR010540">
    <property type="entry name" value="CmpB_TMEM229"/>
</dbReference>
<keyword evidence="2" id="KW-1133">Transmembrane helix</keyword>
<feature type="transmembrane region" description="Helical" evidence="2">
    <location>
        <begin position="193"/>
        <end position="220"/>
    </location>
</feature>
<keyword evidence="2" id="KW-0472">Membrane</keyword>
<keyword evidence="2" id="KW-0812">Transmembrane</keyword>
<evidence type="ECO:0000256" key="2">
    <source>
        <dbReference type="SAM" id="Phobius"/>
    </source>
</evidence>
<organism evidence="3 4">
    <name type="scientific">Treponema rectale</name>
    <dbReference type="NCBI Taxonomy" id="744512"/>
    <lineage>
        <taxon>Bacteria</taxon>
        <taxon>Pseudomonadati</taxon>
        <taxon>Spirochaetota</taxon>
        <taxon>Spirochaetia</taxon>
        <taxon>Spirochaetales</taxon>
        <taxon>Treponemataceae</taxon>
        <taxon>Treponema</taxon>
    </lineage>
</organism>
<name>A0A7M1XL51_9SPIR</name>
<feature type="transmembrane region" description="Helical" evidence="2">
    <location>
        <begin position="59"/>
        <end position="87"/>
    </location>
</feature>
<sequence length="309" mass="34838">MIVLADTFFTNHTPSKVLLVILTLFLVGSVIGYVLEVLFRRFVSVKKWVNPGFMKGPWLPMYGFGLVGMFFLCYGLTMILPSSIPLYNPTGHLFGKEQVMSATVGDLILILLMTVMMISLEFVAGLIFVKGFKVRLWDYTNMKGNILGIICPLFNLIWFAVAVVYYYGINPFVYEAFLSISNYLFGGAEANNAHFGAVFILGLIYGIFTMDLCVSIGLFAKVGKLAKVSGVVERYEKLREEVKKASEDAKKKFFDKLPEAIKKNVISKENRNSFFEKAYEATRNALLIHPEKKGNEGNYDENGRPKKEE</sequence>
<evidence type="ECO:0000313" key="4">
    <source>
        <dbReference type="Proteomes" id="UP000593591"/>
    </source>
</evidence>
<feature type="compositionally biased region" description="Basic and acidic residues" evidence="1">
    <location>
        <begin position="289"/>
        <end position="309"/>
    </location>
</feature>
<evidence type="ECO:0000256" key="1">
    <source>
        <dbReference type="SAM" id="MobiDB-lite"/>
    </source>
</evidence>
<dbReference type="AlphaFoldDB" id="A0A7M1XL51"/>
<evidence type="ECO:0000313" key="3">
    <source>
        <dbReference type="EMBL" id="QOS39521.1"/>
    </source>
</evidence>
<dbReference type="EMBL" id="CP031517">
    <property type="protein sequence ID" value="QOS39521.1"/>
    <property type="molecule type" value="Genomic_DNA"/>
</dbReference>
<feature type="transmembrane region" description="Helical" evidence="2">
    <location>
        <begin position="107"/>
        <end position="132"/>
    </location>
</feature>
<proteinExistence type="predicted"/>
<feature type="transmembrane region" description="Helical" evidence="2">
    <location>
        <begin position="17"/>
        <end position="39"/>
    </location>
</feature>
<feature type="transmembrane region" description="Helical" evidence="2">
    <location>
        <begin position="144"/>
        <end position="168"/>
    </location>
</feature>
<gene>
    <name evidence="3" type="ORF">DYE49_03225</name>
</gene>
<dbReference type="Pfam" id="PF06541">
    <property type="entry name" value="ABC_trans_CmpB"/>
    <property type="match status" value="1"/>
</dbReference>
<accession>A0A7M1XL51</accession>
<protein>
    <submittedName>
        <fullName evidence="3">Uncharacterized protein</fullName>
    </submittedName>
</protein>
<feature type="region of interest" description="Disordered" evidence="1">
    <location>
        <begin position="288"/>
        <end position="309"/>
    </location>
</feature>
<dbReference type="Proteomes" id="UP000593591">
    <property type="component" value="Chromosome"/>
</dbReference>
<reference evidence="3 4" key="1">
    <citation type="submission" date="2018-08" db="EMBL/GenBank/DDBJ databases">
        <title>The first complete genome of Treponema rectale (CHPAT), a commensal spirochete of the bovine rectum.</title>
        <authorList>
            <person name="Staton G.J."/>
            <person name="Clegg S.R."/>
            <person name="Carter S.D."/>
            <person name="Radford A.D."/>
            <person name="Darby A."/>
            <person name="Hall N."/>
            <person name="Birtles R.J."/>
            <person name="Evans N.J."/>
        </authorList>
    </citation>
    <scope>NUCLEOTIDE SEQUENCE [LARGE SCALE GENOMIC DNA]</scope>
    <source>
        <strain evidence="3 4">CHPA</strain>
    </source>
</reference>